<name>A0ABN3Y741_9ACTN</name>
<feature type="signal peptide" evidence="5">
    <location>
        <begin position="1"/>
        <end position="23"/>
    </location>
</feature>
<keyword evidence="2 3" id="KW-0326">Glycosidase</keyword>
<feature type="domain" description="GH26" evidence="6">
    <location>
        <begin position="85"/>
        <end position="394"/>
    </location>
</feature>
<evidence type="ECO:0000256" key="4">
    <source>
        <dbReference type="SAM" id="MobiDB-lite"/>
    </source>
</evidence>
<evidence type="ECO:0000313" key="7">
    <source>
        <dbReference type="EMBL" id="GAA3018315.1"/>
    </source>
</evidence>
<evidence type="ECO:0000259" key="6">
    <source>
        <dbReference type="PROSITE" id="PS51764"/>
    </source>
</evidence>
<evidence type="ECO:0000313" key="8">
    <source>
        <dbReference type="Proteomes" id="UP001499930"/>
    </source>
</evidence>
<sequence length="397" mass="42667">MVKIGGSGLVLALGLGCVALAVAGVSGCQGAACAAGAAGSDTGTAGARGEQDGHDGHGGRGEQGGSGAAGTAGAADPGTADGGQGRGCEVTRTLVPSCGAWWGVAPEIFTGRRPERALERAERRMGRPAAVMHVYHRGDELFPTSAERAIARDPDGRRLLLVNWKPSADRSHTWAEIADGALDARIDRLAAHIVRTFPERFFLTVHHEPENDVVETPGAGMSAADYAAMFRHVVRRLRAGGVTNAVTVMTYMGAPNWASKPWFERLYPGDDVVDWVAMDPYADRRVDGFDALVDKVRPDFPRWPGFYRWTGERFPGKPVMVAEWGVFERPGRPGFKESFFASVQARLRDYPRIKALVYFDSPRAPRGDTRFDTTPGARRAFGELAGDPRLRPAVPSG</sequence>
<feature type="region of interest" description="Disordered" evidence="4">
    <location>
        <begin position="39"/>
        <end position="87"/>
    </location>
</feature>
<keyword evidence="8" id="KW-1185">Reference proteome</keyword>
<accession>A0ABN3Y741</accession>
<proteinExistence type="inferred from homology"/>
<feature type="chain" id="PRO_5047003315" description="GH26 domain-containing protein" evidence="5">
    <location>
        <begin position="24"/>
        <end position="397"/>
    </location>
</feature>
<dbReference type="InterPro" id="IPR022790">
    <property type="entry name" value="GH26_dom"/>
</dbReference>
<evidence type="ECO:0000256" key="2">
    <source>
        <dbReference type="ARBA" id="ARBA00023295"/>
    </source>
</evidence>
<dbReference type="SUPFAM" id="SSF51445">
    <property type="entry name" value="(Trans)glycosidases"/>
    <property type="match status" value="1"/>
</dbReference>
<protein>
    <recommendedName>
        <fullName evidence="6">GH26 domain-containing protein</fullName>
    </recommendedName>
</protein>
<dbReference type="Proteomes" id="UP001499930">
    <property type="component" value="Unassembled WGS sequence"/>
</dbReference>
<feature type="region of interest" description="Disordered" evidence="4">
    <location>
        <begin position="367"/>
        <end position="397"/>
    </location>
</feature>
<feature type="active site" description="Proton donor" evidence="3">
    <location>
        <position position="208"/>
    </location>
</feature>
<evidence type="ECO:0000256" key="3">
    <source>
        <dbReference type="PROSITE-ProRule" id="PRU01100"/>
    </source>
</evidence>
<dbReference type="PROSITE" id="PS51257">
    <property type="entry name" value="PROKAR_LIPOPROTEIN"/>
    <property type="match status" value="1"/>
</dbReference>
<organism evidence="7 8">
    <name type="scientific">Streptosporangium longisporum</name>
    <dbReference type="NCBI Taxonomy" id="46187"/>
    <lineage>
        <taxon>Bacteria</taxon>
        <taxon>Bacillati</taxon>
        <taxon>Actinomycetota</taxon>
        <taxon>Actinomycetes</taxon>
        <taxon>Streptosporangiales</taxon>
        <taxon>Streptosporangiaceae</taxon>
        <taxon>Streptosporangium</taxon>
    </lineage>
</organism>
<feature type="active site" description="Nucleophile" evidence="3">
    <location>
        <position position="323"/>
    </location>
</feature>
<reference evidence="7 8" key="1">
    <citation type="journal article" date="2019" name="Int. J. Syst. Evol. Microbiol.">
        <title>The Global Catalogue of Microorganisms (GCM) 10K type strain sequencing project: providing services to taxonomists for standard genome sequencing and annotation.</title>
        <authorList>
            <consortium name="The Broad Institute Genomics Platform"/>
            <consortium name="The Broad Institute Genome Sequencing Center for Infectious Disease"/>
            <person name="Wu L."/>
            <person name="Ma J."/>
        </authorList>
    </citation>
    <scope>NUCLEOTIDE SEQUENCE [LARGE SCALE GENOMIC DNA]</scope>
    <source>
        <strain evidence="7 8">JCM 3106</strain>
    </source>
</reference>
<dbReference type="EMBL" id="BAAAWD010000014">
    <property type="protein sequence ID" value="GAA3018315.1"/>
    <property type="molecule type" value="Genomic_DNA"/>
</dbReference>
<feature type="compositionally biased region" description="Basic and acidic residues" evidence="4">
    <location>
        <begin position="49"/>
        <end position="60"/>
    </location>
</feature>
<keyword evidence="5" id="KW-0732">Signal</keyword>
<dbReference type="Gene3D" id="3.20.20.80">
    <property type="entry name" value="Glycosidases"/>
    <property type="match status" value="1"/>
</dbReference>
<gene>
    <name evidence="7" type="ORF">GCM10017559_47880</name>
</gene>
<dbReference type="PROSITE" id="PS51764">
    <property type="entry name" value="GH26"/>
    <property type="match status" value="1"/>
</dbReference>
<comment type="caution">
    <text evidence="7">The sequence shown here is derived from an EMBL/GenBank/DDBJ whole genome shotgun (WGS) entry which is preliminary data.</text>
</comment>
<dbReference type="RefSeq" id="WP_344899031.1">
    <property type="nucleotide sequence ID" value="NZ_BAAAWD010000014.1"/>
</dbReference>
<feature type="compositionally biased region" description="Low complexity" evidence="4">
    <location>
        <begin position="39"/>
        <end position="48"/>
    </location>
</feature>
<feature type="compositionally biased region" description="Gly residues" evidence="4">
    <location>
        <begin position="61"/>
        <end position="70"/>
    </location>
</feature>
<evidence type="ECO:0000256" key="5">
    <source>
        <dbReference type="SAM" id="SignalP"/>
    </source>
</evidence>
<dbReference type="InterPro" id="IPR017853">
    <property type="entry name" value="GH"/>
</dbReference>
<comment type="similarity">
    <text evidence="3">Belongs to the glycosyl hydrolase 26 family.</text>
</comment>
<keyword evidence="1 3" id="KW-0378">Hydrolase</keyword>
<evidence type="ECO:0000256" key="1">
    <source>
        <dbReference type="ARBA" id="ARBA00022801"/>
    </source>
</evidence>